<sequence length="357" mass="41448">MKRYVFTWLLCYFSLSKGFSKSSCRLEQNKAYCLDELNSEDLMLLHQILPNSIGELFISFQNMQSFQTCNFKNFTNLTVLSLTYNQMIDLPQNISTCLPSVKRLLLNNNKFKSISKQSFTSYRNIEVLRLHRNELQKIPPKTFQTMERLQELWLNGNSFTTIESKSFYGLDKLETLNLANCELKEINDNLFSKLKFLRSLNLEYNNINFVGKHAFQNIKMQYIDLSSNNISTLYGETFCGSTLTQLNLANNPIDCSCEALSALRFSLNILGKCSSPEALKGGELNKTFRNIESCNSNTFCHEEVNRKYPWVVLWIAMATICCFIVLTGIYCCCQKRILRRKQKFIIFANTNFDDFRN</sequence>
<accession>A0ABM4CSY6</accession>
<proteinExistence type="predicted"/>
<keyword evidence="3" id="KW-1133">Transmembrane helix</keyword>
<organism evidence="5 6">
    <name type="scientific">Hydra vulgaris</name>
    <name type="common">Hydra</name>
    <name type="synonym">Hydra attenuata</name>
    <dbReference type="NCBI Taxonomy" id="6087"/>
    <lineage>
        <taxon>Eukaryota</taxon>
        <taxon>Metazoa</taxon>
        <taxon>Cnidaria</taxon>
        <taxon>Hydrozoa</taxon>
        <taxon>Hydroidolina</taxon>
        <taxon>Anthoathecata</taxon>
        <taxon>Aplanulata</taxon>
        <taxon>Hydridae</taxon>
        <taxon>Hydra</taxon>
    </lineage>
</organism>
<evidence type="ECO:0000256" key="2">
    <source>
        <dbReference type="ARBA" id="ARBA00022737"/>
    </source>
</evidence>
<dbReference type="RefSeq" id="XP_065665026.1">
    <property type="nucleotide sequence ID" value="XM_065808954.1"/>
</dbReference>
<gene>
    <name evidence="6" type="primary">LOC105847914</name>
</gene>
<dbReference type="Proteomes" id="UP001652625">
    <property type="component" value="Chromosome 11"/>
</dbReference>
<evidence type="ECO:0000256" key="4">
    <source>
        <dbReference type="SAM" id="SignalP"/>
    </source>
</evidence>
<keyword evidence="5" id="KW-1185">Reference proteome</keyword>
<dbReference type="Gene3D" id="3.80.10.10">
    <property type="entry name" value="Ribonuclease Inhibitor"/>
    <property type="match status" value="2"/>
</dbReference>
<name>A0ABM4CSY6_HYDVU</name>
<feature type="signal peptide" evidence="4">
    <location>
        <begin position="1"/>
        <end position="18"/>
    </location>
</feature>
<dbReference type="Pfam" id="PF00560">
    <property type="entry name" value="LRR_1"/>
    <property type="match status" value="1"/>
</dbReference>
<dbReference type="InterPro" id="IPR050333">
    <property type="entry name" value="SLRP"/>
</dbReference>
<evidence type="ECO:0000313" key="5">
    <source>
        <dbReference type="Proteomes" id="UP001652625"/>
    </source>
</evidence>
<keyword evidence="2" id="KW-0677">Repeat</keyword>
<dbReference type="InterPro" id="IPR001611">
    <property type="entry name" value="Leu-rich_rpt"/>
</dbReference>
<feature type="transmembrane region" description="Helical" evidence="3">
    <location>
        <begin position="308"/>
        <end position="333"/>
    </location>
</feature>
<dbReference type="InterPro" id="IPR003591">
    <property type="entry name" value="Leu-rich_rpt_typical-subtyp"/>
</dbReference>
<dbReference type="PANTHER" id="PTHR45712">
    <property type="entry name" value="AGAP008170-PA"/>
    <property type="match status" value="1"/>
</dbReference>
<feature type="chain" id="PRO_5045158391" evidence="4">
    <location>
        <begin position="19"/>
        <end position="357"/>
    </location>
</feature>
<evidence type="ECO:0000256" key="3">
    <source>
        <dbReference type="SAM" id="Phobius"/>
    </source>
</evidence>
<evidence type="ECO:0000313" key="6">
    <source>
        <dbReference type="RefSeq" id="XP_065665026.1"/>
    </source>
</evidence>
<dbReference type="InterPro" id="IPR032675">
    <property type="entry name" value="LRR_dom_sf"/>
</dbReference>
<dbReference type="SMART" id="SM00369">
    <property type="entry name" value="LRR_TYP"/>
    <property type="match status" value="7"/>
</dbReference>
<keyword evidence="1" id="KW-0433">Leucine-rich repeat</keyword>
<protein>
    <submittedName>
        <fullName evidence="6">Chondroadherin</fullName>
    </submittedName>
</protein>
<dbReference type="Pfam" id="PF13855">
    <property type="entry name" value="LRR_8"/>
    <property type="match status" value="2"/>
</dbReference>
<dbReference type="SUPFAM" id="SSF52058">
    <property type="entry name" value="L domain-like"/>
    <property type="match status" value="1"/>
</dbReference>
<dbReference type="GeneID" id="105847914"/>
<evidence type="ECO:0000256" key="1">
    <source>
        <dbReference type="ARBA" id="ARBA00022614"/>
    </source>
</evidence>
<keyword evidence="3" id="KW-0472">Membrane</keyword>
<keyword evidence="4" id="KW-0732">Signal</keyword>
<dbReference type="PANTHER" id="PTHR45712:SF22">
    <property type="entry name" value="INSULIN-LIKE GROWTH FACTOR-BINDING PROTEIN COMPLEX ACID LABILE SUBUNIT"/>
    <property type="match status" value="1"/>
</dbReference>
<reference evidence="6" key="1">
    <citation type="submission" date="2025-08" db="UniProtKB">
        <authorList>
            <consortium name="RefSeq"/>
        </authorList>
    </citation>
    <scope>IDENTIFICATION</scope>
</reference>
<keyword evidence="3" id="KW-0812">Transmembrane</keyword>